<organism evidence="7">
    <name type="scientific">Tuwongella immobilis</name>
    <dbReference type="NCBI Taxonomy" id="692036"/>
    <lineage>
        <taxon>Bacteria</taxon>
        <taxon>Pseudomonadati</taxon>
        <taxon>Planctomycetota</taxon>
        <taxon>Planctomycetia</taxon>
        <taxon>Gemmatales</taxon>
        <taxon>Gemmataceae</taxon>
        <taxon>Tuwongella</taxon>
    </lineage>
</organism>
<dbReference type="Gene3D" id="1.10.357.10">
    <property type="entry name" value="Tetracycline Repressor, domain 2"/>
    <property type="match status" value="1"/>
</dbReference>
<dbReference type="InParanoid" id="A0A6C2YSL5"/>
<dbReference type="PRINTS" id="PR00455">
    <property type="entry name" value="HTHTETR"/>
</dbReference>
<dbReference type="InterPro" id="IPR001647">
    <property type="entry name" value="HTH_TetR"/>
</dbReference>
<proteinExistence type="predicted"/>
<dbReference type="SUPFAM" id="SSF46689">
    <property type="entry name" value="Homeodomain-like"/>
    <property type="match status" value="1"/>
</dbReference>
<dbReference type="PANTHER" id="PTHR30055:SF223">
    <property type="entry name" value="HTH-TYPE TRANSCRIPTIONAL REGULATOR UIDR"/>
    <property type="match status" value="1"/>
</dbReference>
<evidence type="ECO:0000256" key="3">
    <source>
        <dbReference type="ARBA" id="ARBA00023163"/>
    </source>
</evidence>
<dbReference type="EMBL" id="LR586016">
    <property type="protein sequence ID" value="VIP04690.1"/>
    <property type="molecule type" value="Genomic_DNA"/>
</dbReference>
<feature type="compositionally biased region" description="Polar residues" evidence="5">
    <location>
        <begin position="26"/>
        <end position="37"/>
    </location>
</feature>
<dbReference type="PROSITE" id="PS50977">
    <property type="entry name" value="HTH_TETR_2"/>
    <property type="match status" value="1"/>
</dbReference>
<evidence type="ECO:0000259" key="6">
    <source>
        <dbReference type="PROSITE" id="PS50977"/>
    </source>
</evidence>
<dbReference type="InterPro" id="IPR009057">
    <property type="entry name" value="Homeodomain-like_sf"/>
</dbReference>
<dbReference type="PANTHER" id="PTHR30055">
    <property type="entry name" value="HTH-TYPE TRANSCRIPTIONAL REGULATOR RUTR"/>
    <property type="match status" value="1"/>
</dbReference>
<dbReference type="SUPFAM" id="SSF48498">
    <property type="entry name" value="Tetracyclin repressor-like, C-terminal domain"/>
    <property type="match status" value="1"/>
</dbReference>
<keyword evidence="1" id="KW-0805">Transcription regulation</keyword>
<feature type="compositionally biased region" description="Pro residues" evidence="5">
    <location>
        <begin position="1"/>
        <end position="14"/>
    </location>
</feature>
<keyword evidence="8" id="KW-1185">Reference proteome</keyword>
<dbReference type="EMBL" id="LR593887">
    <property type="protein sequence ID" value="VTS06739.1"/>
    <property type="molecule type" value="Genomic_DNA"/>
</dbReference>
<evidence type="ECO:0000256" key="4">
    <source>
        <dbReference type="PROSITE-ProRule" id="PRU00335"/>
    </source>
</evidence>
<evidence type="ECO:0000256" key="2">
    <source>
        <dbReference type="ARBA" id="ARBA00023125"/>
    </source>
</evidence>
<dbReference type="Pfam" id="PF00440">
    <property type="entry name" value="TetR_N"/>
    <property type="match status" value="1"/>
</dbReference>
<dbReference type="InterPro" id="IPR050109">
    <property type="entry name" value="HTH-type_TetR-like_transc_reg"/>
</dbReference>
<name>A0A6C2YSL5_9BACT</name>
<evidence type="ECO:0000256" key="1">
    <source>
        <dbReference type="ARBA" id="ARBA00023015"/>
    </source>
</evidence>
<keyword evidence="2 4" id="KW-0238">DNA-binding</keyword>
<keyword evidence="3" id="KW-0804">Transcription</keyword>
<dbReference type="GO" id="GO:0003700">
    <property type="term" value="F:DNA-binding transcription factor activity"/>
    <property type="evidence" value="ECO:0007669"/>
    <property type="project" value="TreeGrafter"/>
</dbReference>
<evidence type="ECO:0000313" key="7">
    <source>
        <dbReference type="EMBL" id="VIP04690.1"/>
    </source>
</evidence>
<dbReference type="KEGG" id="tim:GMBLW1_45030"/>
<dbReference type="FunFam" id="1.10.10.60:FF:000141">
    <property type="entry name" value="TetR family transcriptional regulator"/>
    <property type="match status" value="1"/>
</dbReference>
<accession>A0A6C2YSL5</accession>
<evidence type="ECO:0000256" key="5">
    <source>
        <dbReference type="SAM" id="MobiDB-lite"/>
    </source>
</evidence>
<dbReference type="GO" id="GO:0000976">
    <property type="term" value="F:transcription cis-regulatory region binding"/>
    <property type="evidence" value="ECO:0007669"/>
    <property type="project" value="TreeGrafter"/>
</dbReference>
<dbReference type="AlphaFoldDB" id="A0A6C2YSL5"/>
<dbReference type="Proteomes" id="UP000464378">
    <property type="component" value="Chromosome"/>
</dbReference>
<dbReference type="RefSeq" id="WP_162659738.1">
    <property type="nucleotide sequence ID" value="NZ_LR593887.1"/>
</dbReference>
<feature type="region of interest" description="Disordered" evidence="5">
    <location>
        <begin position="1"/>
        <end position="49"/>
    </location>
</feature>
<reference evidence="7" key="1">
    <citation type="submission" date="2019-04" db="EMBL/GenBank/DDBJ databases">
        <authorList>
            <consortium name="Science for Life Laboratories"/>
        </authorList>
    </citation>
    <scope>NUCLEOTIDE SEQUENCE</scope>
    <source>
        <strain evidence="7">MBLW1</strain>
    </source>
</reference>
<protein>
    <recommendedName>
        <fullName evidence="6">HTH tetR-type domain-containing protein</fullName>
    </recommendedName>
</protein>
<feature type="DNA-binding region" description="H-T-H motif" evidence="4">
    <location>
        <begin position="69"/>
        <end position="88"/>
    </location>
</feature>
<feature type="domain" description="HTH tetR-type" evidence="6">
    <location>
        <begin position="46"/>
        <end position="106"/>
    </location>
</feature>
<evidence type="ECO:0000313" key="8">
    <source>
        <dbReference type="Proteomes" id="UP000464378"/>
    </source>
</evidence>
<sequence length="254" mass="28254">MVPTNPTPLRPDSPLPETTAPDTPRPETTAQPDTSTGAKRRQRRKEDRPQEILQAALIEFTEQGFADTKVESIAARAGIAKGTVYRYFPTKEAIFEGLVTSTIAPVFALPPEFADAQQSAGERLCKLIRRLYALMIETPDRQLILRILLSEGHKFPQLLEFYHRVIFTKARAIIQQLVDEGIRSGEFRAEHIAKVPQVLIGPALMAVVWSFTFDTIDPLPRDEFLQAHLELVLHGLRGSAPREIAPGLAASAEL</sequence>
<dbReference type="InterPro" id="IPR036271">
    <property type="entry name" value="Tet_transcr_reg_TetR-rel_C_sf"/>
</dbReference>
<gene>
    <name evidence="7" type="ORF">GMBLW1_45030</name>
</gene>